<feature type="region of interest" description="Disordered" evidence="1">
    <location>
        <begin position="148"/>
        <end position="179"/>
    </location>
</feature>
<dbReference type="GeneID" id="6369796"/>
<name>B2ZXR2_9CAUD</name>
<evidence type="ECO:0000313" key="2">
    <source>
        <dbReference type="EMBL" id="BAG41493.2"/>
    </source>
</evidence>
<feature type="region of interest" description="Disordered" evidence="1">
    <location>
        <begin position="77"/>
        <end position="102"/>
    </location>
</feature>
<keyword evidence="3" id="KW-1185">Reference proteome</keyword>
<sequence>MALGSAADLADWSGRLHPAGVLAVLRRLVPAHAAASCRFWRWQMSLKSKARAQKQRESVARQKQLDKEATERRWQELLKQQGGFTRPGTTPKVTTKPRQRIETRSFPFQPATYVPHGEQQAKKPVYDEAMQERNKAAIEDYNQRIRPRIGQVYPKGSDQQYLTDSDLQDMQKGLLRRRS</sequence>
<dbReference type="KEGG" id="vg:6369796"/>
<organism evidence="2 3">
    <name type="scientific">Ralstonia phage phiRSL1</name>
    <dbReference type="NCBI Taxonomy" id="1980924"/>
    <lineage>
        <taxon>Viruses</taxon>
        <taxon>Duplodnaviria</taxon>
        <taxon>Heunggongvirae</taxon>
        <taxon>Uroviricota</taxon>
        <taxon>Caudoviricetes</taxon>
        <taxon>Mieseafarmvirus</taxon>
        <taxon>Mieseafarmvirus RSL1</taxon>
    </lineage>
</organism>
<protein>
    <submittedName>
        <fullName evidence="2">Uncharacterized protein</fullName>
    </submittedName>
</protein>
<dbReference type="RefSeq" id="YP_001949923.2">
    <property type="nucleotide sequence ID" value="NC_010811.2"/>
</dbReference>
<reference evidence="2 3" key="1">
    <citation type="journal article" date="2010" name="Virology">
        <title>A jumbo phage infecting the phytopathogen Ralstonia solanacearum defines a new lineage of the Myoviridae family.</title>
        <authorList>
            <person name="Yamada T."/>
            <person name="Satoh S."/>
            <person name="Ishikawa H."/>
            <person name="Fujiwara A."/>
            <person name="Kawasaki T."/>
            <person name="Fujie M."/>
            <person name="Ogata H."/>
        </authorList>
    </citation>
    <scope>NUCLEOTIDE SEQUENCE [LARGE SCALE GENOMIC DNA]</scope>
</reference>
<dbReference type="EMBL" id="AB366653">
    <property type="protein sequence ID" value="BAG41493.2"/>
    <property type="molecule type" value="Genomic_DNA"/>
</dbReference>
<proteinExistence type="predicted"/>
<dbReference type="Proteomes" id="UP000001034">
    <property type="component" value="Segment"/>
</dbReference>
<evidence type="ECO:0000313" key="3">
    <source>
        <dbReference type="Proteomes" id="UP000001034"/>
    </source>
</evidence>
<accession>B2ZXR2</accession>
<evidence type="ECO:0000256" key="1">
    <source>
        <dbReference type="SAM" id="MobiDB-lite"/>
    </source>
</evidence>